<evidence type="ECO:0000256" key="1">
    <source>
        <dbReference type="ARBA" id="ARBA00023063"/>
    </source>
</evidence>
<name>A0ABU9QKX7_9BURK</name>
<keyword evidence="3" id="KW-1185">Reference proteome</keyword>
<dbReference type="EMBL" id="JAZHGC010000032">
    <property type="protein sequence ID" value="MEM5290146.1"/>
    <property type="molecule type" value="Genomic_DNA"/>
</dbReference>
<dbReference type="PANTHER" id="PTHR43680:SF2">
    <property type="entry name" value="NITRATE REDUCTASE MOLYBDENUM COFACTOR ASSEMBLY CHAPERONE NARJ"/>
    <property type="match status" value="1"/>
</dbReference>
<dbReference type="NCBIfam" id="TIGR00684">
    <property type="entry name" value="narJ"/>
    <property type="match status" value="1"/>
</dbReference>
<dbReference type="InterPro" id="IPR003765">
    <property type="entry name" value="NO3_reductase_chaperone_NarJ"/>
</dbReference>
<accession>A0ABU9QKX7</accession>
<proteinExistence type="predicted"/>
<reference evidence="2 3" key="1">
    <citation type="submission" date="2024-01" db="EMBL/GenBank/DDBJ databases">
        <title>The diversity of rhizobia nodulating Mimosa spp. in eleven states of Brazil covering several biomes is determined by host plant, location, and edaphic factors.</title>
        <authorList>
            <person name="Rouws L."/>
            <person name="Barauna A."/>
            <person name="Beukes C."/>
            <person name="De Faria S.M."/>
            <person name="Gross E."/>
            <person name="Dos Reis Junior F.B."/>
            <person name="Simon M."/>
            <person name="Maluk M."/>
            <person name="Odee D.W."/>
            <person name="Kenicer G."/>
            <person name="Young J.P.W."/>
            <person name="Reis V.M."/>
            <person name="Zilli J."/>
            <person name="James E.K."/>
        </authorList>
    </citation>
    <scope>NUCLEOTIDE SEQUENCE [LARGE SCALE GENOMIC DNA]</scope>
    <source>
        <strain evidence="2 3">JPY77</strain>
    </source>
</reference>
<evidence type="ECO:0000313" key="3">
    <source>
        <dbReference type="Proteomes" id="UP001494588"/>
    </source>
</evidence>
<comment type="caution">
    <text evidence="2">The sequence shown here is derived from an EMBL/GenBank/DDBJ whole genome shotgun (WGS) entry which is preliminary data.</text>
</comment>
<dbReference type="InterPro" id="IPR020945">
    <property type="entry name" value="DMSO/NO3_reduct_chaperone"/>
</dbReference>
<dbReference type="SUPFAM" id="SSF89155">
    <property type="entry name" value="TorD-like"/>
    <property type="match status" value="1"/>
</dbReference>
<dbReference type="Gene3D" id="1.10.3480.10">
    <property type="entry name" value="TorD-like"/>
    <property type="match status" value="1"/>
</dbReference>
<dbReference type="InterPro" id="IPR036411">
    <property type="entry name" value="TorD-like_sf"/>
</dbReference>
<dbReference type="Proteomes" id="UP001494588">
    <property type="component" value="Unassembled WGS sequence"/>
</dbReference>
<gene>
    <name evidence="2" type="primary">narJ</name>
    <name evidence="2" type="ORF">V4C55_30920</name>
</gene>
<dbReference type="RefSeq" id="WP_201649119.1">
    <property type="nucleotide sequence ID" value="NZ_CAJHCS010000004.1"/>
</dbReference>
<evidence type="ECO:0000313" key="2">
    <source>
        <dbReference type="EMBL" id="MEM5290146.1"/>
    </source>
</evidence>
<dbReference type="Pfam" id="PF02613">
    <property type="entry name" value="Nitrate_red_del"/>
    <property type="match status" value="1"/>
</dbReference>
<keyword evidence="1" id="KW-0534">Nitrate assimilation</keyword>
<sequence length="242" mass="26504">MGSRDAISPGAAYAVLGALLSYPDAPLLDALPEARELLRAERGLSRDARAGLDQFIDYCAQRDLFTLQENYVALFDRGRSTSLYLFEHVHGESRDRGQAMVDLLRMYETHGLHLAAGELPDYLPVFLEYLSRLPAAEARSLLAETGEILQSITAQLAKRGSPYSFVVGALLSLAGVGKGEKPDALHDDDAQQAPTSADYRALDAAWADEPVRFVGAEIPAQAPIHFYDSRTSRNPGKRENRS</sequence>
<dbReference type="PANTHER" id="PTHR43680">
    <property type="entry name" value="NITRATE REDUCTASE MOLYBDENUM COFACTOR ASSEMBLY CHAPERONE"/>
    <property type="match status" value="1"/>
</dbReference>
<organism evidence="2 3">
    <name type="scientific">Paraburkholderia sabiae</name>
    <dbReference type="NCBI Taxonomy" id="273251"/>
    <lineage>
        <taxon>Bacteria</taxon>
        <taxon>Pseudomonadati</taxon>
        <taxon>Pseudomonadota</taxon>
        <taxon>Betaproteobacteria</taxon>
        <taxon>Burkholderiales</taxon>
        <taxon>Burkholderiaceae</taxon>
        <taxon>Paraburkholderia</taxon>
    </lineage>
</organism>
<protein>
    <submittedName>
        <fullName evidence="2">Nitrate reductase molybdenum cofactor assembly chaperone</fullName>
    </submittedName>
</protein>